<evidence type="ECO:0000313" key="5">
    <source>
        <dbReference type="EMBL" id="MBA9084545.1"/>
    </source>
</evidence>
<dbReference type="PROSITE" id="PS50995">
    <property type="entry name" value="HTH_MARR_2"/>
    <property type="match status" value="1"/>
</dbReference>
<evidence type="ECO:0000259" key="4">
    <source>
        <dbReference type="PROSITE" id="PS50995"/>
    </source>
</evidence>
<dbReference type="RefSeq" id="WP_182534564.1">
    <property type="nucleotide sequence ID" value="NZ_JACJIP010000004.1"/>
</dbReference>
<organism evidence="5 6">
    <name type="scientific">Fontibacillus solani</name>
    <dbReference type="NCBI Taxonomy" id="1572857"/>
    <lineage>
        <taxon>Bacteria</taxon>
        <taxon>Bacillati</taxon>
        <taxon>Bacillota</taxon>
        <taxon>Bacilli</taxon>
        <taxon>Bacillales</taxon>
        <taxon>Paenibacillaceae</taxon>
        <taxon>Fontibacillus</taxon>
    </lineage>
</organism>
<protein>
    <submittedName>
        <fullName evidence="5">DNA-binding MarR family transcriptional regulator</fullName>
    </submittedName>
</protein>
<dbReference type="GO" id="GO:0003677">
    <property type="term" value="F:DNA binding"/>
    <property type="evidence" value="ECO:0007669"/>
    <property type="project" value="UniProtKB-KW"/>
</dbReference>
<dbReference type="SMART" id="SM00347">
    <property type="entry name" value="HTH_MARR"/>
    <property type="match status" value="1"/>
</dbReference>
<dbReference type="EMBL" id="JACJIP010000004">
    <property type="protein sequence ID" value="MBA9084545.1"/>
    <property type="molecule type" value="Genomic_DNA"/>
</dbReference>
<evidence type="ECO:0000313" key="6">
    <source>
        <dbReference type="Proteomes" id="UP000567067"/>
    </source>
</evidence>
<keyword evidence="2 5" id="KW-0238">DNA-binding</keyword>
<dbReference type="PANTHER" id="PTHR42756">
    <property type="entry name" value="TRANSCRIPTIONAL REGULATOR, MARR"/>
    <property type="match status" value="1"/>
</dbReference>
<keyword evidence="1" id="KW-0805">Transcription regulation</keyword>
<comment type="caution">
    <text evidence="5">The sequence shown here is derived from an EMBL/GenBank/DDBJ whole genome shotgun (WGS) entry which is preliminary data.</text>
</comment>
<sequence length="154" mass="17798">MDIKLSDKYIERLQHAYTRTVRKMKSEIMNHRELGLTGPQFHMLALIAKNKTCNVSFLAEMLDVKPSAITVMTDRLVQSGYVQRRHDENDRRAVLLSVTELGEEVCSKARDKTREVLRSYLSELTTEELDVLFNIIEKFAEKDGHPHPLPHSHP</sequence>
<name>A0A7W3XQL1_9BACL</name>
<evidence type="ECO:0000256" key="3">
    <source>
        <dbReference type="ARBA" id="ARBA00023163"/>
    </source>
</evidence>
<gene>
    <name evidence="5" type="ORF">FHR92_001002</name>
</gene>
<dbReference type="InterPro" id="IPR036388">
    <property type="entry name" value="WH-like_DNA-bd_sf"/>
</dbReference>
<dbReference type="Proteomes" id="UP000567067">
    <property type="component" value="Unassembled WGS sequence"/>
</dbReference>
<dbReference type="Pfam" id="PF01047">
    <property type="entry name" value="MarR"/>
    <property type="match status" value="1"/>
</dbReference>
<proteinExistence type="predicted"/>
<keyword evidence="6" id="KW-1185">Reference proteome</keyword>
<dbReference type="GO" id="GO:0003700">
    <property type="term" value="F:DNA-binding transcription factor activity"/>
    <property type="evidence" value="ECO:0007669"/>
    <property type="project" value="InterPro"/>
</dbReference>
<reference evidence="5 6" key="1">
    <citation type="submission" date="2020-08" db="EMBL/GenBank/DDBJ databases">
        <title>Genomic Encyclopedia of Type Strains, Phase III (KMG-III): the genomes of soil and plant-associated and newly described type strains.</title>
        <authorList>
            <person name="Whitman W."/>
        </authorList>
    </citation>
    <scope>NUCLEOTIDE SEQUENCE [LARGE SCALE GENOMIC DNA]</scope>
    <source>
        <strain evidence="5 6">CECT 8693</strain>
    </source>
</reference>
<evidence type="ECO:0000256" key="1">
    <source>
        <dbReference type="ARBA" id="ARBA00023015"/>
    </source>
</evidence>
<dbReference type="Gene3D" id="1.10.10.10">
    <property type="entry name" value="Winged helix-like DNA-binding domain superfamily/Winged helix DNA-binding domain"/>
    <property type="match status" value="1"/>
</dbReference>
<dbReference type="SUPFAM" id="SSF46785">
    <property type="entry name" value="Winged helix' DNA-binding domain"/>
    <property type="match status" value="1"/>
</dbReference>
<dbReference type="InterPro" id="IPR000835">
    <property type="entry name" value="HTH_MarR-typ"/>
</dbReference>
<dbReference type="AlphaFoldDB" id="A0A7W3XQL1"/>
<dbReference type="PRINTS" id="PR00598">
    <property type="entry name" value="HTHMARR"/>
</dbReference>
<accession>A0A7W3XQL1</accession>
<feature type="domain" description="HTH marR-type" evidence="4">
    <location>
        <begin position="10"/>
        <end position="141"/>
    </location>
</feature>
<dbReference type="InterPro" id="IPR036390">
    <property type="entry name" value="WH_DNA-bd_sf"/>
</dbReference>
<evidence type="ECO:0000256" key="2">
    <source>
        <dbReference type="ARBA" id="ARBA00023125"/>
    </source>
</evidence>
<keyword evidence="3" id="KW-0804">Transcription</keyword>
<dbReference type="PANTHER" id="PTHR42756:SF1">
    <property type="entry name" value="TRANSCRIPTIONAL REPRESSOR OF EMRAB OPERON"/>
    <property type="match status" value="1"/>
</dbReference>